<dbReference type="PANTHER" id="PTHR34963:SF2">
    <property type="entry name" value="PHOTOSYSTEM II REACTION CENTER PSB28 PROTEIN, CHLOROPLASTIC"/>
    <property type="match status" value="1"/>
</dbReference>
<dbReference type="GO" id="GO:0015979">
    <property type="term" value="P:photosynthesis"/>
    <property type="evidence" value="ECO:0007669"/>
    <property type="project" value="UniProtKB-KW"/>
</dbReference>
<dbReference type="HAMAP" id="MF_01370">
    <property type="entry name" value="PSII_Psb28"/>
    <property type="match status" value="1"/>
</dbReference>
<dbReference type="EMBL" id="JAGGNH010000016">
    <property type="protein sequence ID" value="KAJ0961549.1"/>
    <property type="molecule type" value="Genomic_DNA"/>
</dbReference>
<dbReference type="NCBIfam" id="TIGR03047">
    <property type="entry name" value="PS_II_psb28"/>
    <property type="match status" value="1"/>
</dbReference>
<proteinExistence type="inferred from homology"/>
<evidence type="ECO:0000256" key="10">
    <source>
        <dbReference type="RuleBase" id="RU003509"/>
    </source>
</evidence>
<keyword evidence="2" id="KW-0150">Chloroplast</keyword>
<comment type="caution">
    <text evidence="11">The sequence shown here is derived from an EMBL/GenBank/DDBJ whole genome shotgun (WGS) entry which is preliminary data.</text>
</comment>
<dbReference type="Pfam" id="PF03912">
    <property type="entry name" value="Psb28"/>
    <property type="match status" value="1"/>
</dbReference>
<dbReference type="PANTHER" id="PTHR34963">
    <property type="match status" value="1"/>
</dbReference>
<reference evidence="11 12" key="1">
    <citation type="journal article" date="2022" name="Hortic Res">
        <title>The genome of Dioscorea zingiberensis sheds light on the biosynthesis, origin and evolution of the medicinally important diosgenin saponins.</title>
        <authorList>
            <person name="Li Y."/>
            <person name="Tan C."/>
            <person name="Li Z."/>
            <person name="Guo J."/>
            <person name="Li S."/>
            <person name="Chen X."/>
            <person name="Wang C."/>
            <person name="Dai X."/>
            <person name="Yang H."/>
            <person name="Song W."/>
            <person name="Hou L."/>
            <person name="Xu J."/>
            <person name="Tong Z."/>
            <person name="Xu A."/>
            <person name="Yuan X."/>
            <person name="Wang W."/>
            <person name="Yang Q."/>
            <person name="Chen L."/>
            <person name="Sun Z."/>
            <person name="Wang K."/>
            <person name="Pan B."/>
            <person name="Chen J."/>
            <person name="Bao Y."/>
            <person name="Liu F."/>
            <person name="Qi X."/>
            <person name="Gang D.R."/>
            <person name="Wen J."/>
            <person name="Li J."/>
        </authorList>
    </citation>
    <scope>NUCLEOTIDE SEQUENCE [LARGE SCALE GENOMIC DNA]</scope>
    <source>
        <strain evidence="11">Dzin_1.0</strain>
    </source>
</reference>
<dbReference type="InterPro" id="IPR005610">
    <property type="entry name" value="PSII_Psb28_class-1"/>
</dbReference>
<keyword evidence="5" id="KW-0793">Thylakoid</keyword>
<keyword evidence="7 10" id="KW-0604">Photosystem II</keyword>
<dbReference type="Proteomes" id="UP001085076">
    <property type="component" value="Unassembled WGS sequence"/>
</dbReference>
<accession>A0A9D5H348</accession>
<comment type="subcellular location">
    <subcellularLocation>
        <location evidence="1">Plastid</location>
        <location evidence="1">Chloroplast thylakoid membrane</location>
        <topology evidence="1">Peripheral membrane protein</topology>
        <orientation evidence="1">Stromal side</orientation>
    </subcellularLocation>
</comment>
<dbReference type="GO" id="GO:0009654">
    <property type="term" value="C:photosystem II oxygen evolving complex"/>
    <property type="evidence" value="ECO:0007669"/>
    <property type="project" value="InterPro"/>
</dbReference>
<evidence type="ECO:0000256" key="7">
    <source>
        <dbReference type="ARBA" id="ARBA00023276"/>
    </source>
</evidence>
<protein>
    <recommendedName>
        <fullName evidence="10">Photosystem II reaction center Psb28 protein</fullName>
    </recommendedName>
</protein>
<gene>
    <name evidence="11" type="ORF">J5N97_001534</name>
</gene>
<comment type="subunit">
    <text evidence="9">Part of the photosystem II complex.</text>
</comment>
<sequence>MATMQILALAPSIASIPKHHNNLPVSIPGVHCKSIHSSFSGLHLKLLPLRRAQIEGRSIASRSIVMMVKPAIQFIQGTDERTIPDVKLTKSRDGTNGVATFTFEEPSVFDSSRELGDITGFYMIDEEGTIQSVDVNAKFVNGKPAKIEAKYIMRSPREWDRFMRFMERYSNANGLQFVKN</sequence>
<keyword evidence="4" id="KW-0934">Plastid</keyword>
<organism evidence="11 12">
    <name type="scientific">Dioscorea zingiberensis</name>
    <dbReference type="NCBI Taxonomy" id="325984"/>
    <lineage>
        <taxon>Eukaryota</taxon>
        <taxon>Viridiplantae</taxon>
        <taxon>Streptophyta</taxon>
        <taxon>Embryophyta</taxon>
        <taxon>Tracheophyta</taxon>
        <taxon>Spermatophyta</taxon>
        <taxon>Magnoliopsida</taxon>
        <taxon>Liliopsida</taxon>
        <taxon>Dioscoreales</taxon>
        <taxon>Dioscoreaceae</taxon>
        <taxon>Dioscorea</taxon>
    </lineage>
</organism>
<name>A0A9D5H348_9LILI</name>
<dbReference type="InterPro" id="IPR038676">
    <property type="entry name" value="Psb28_c1_sf"/>
</dbReference>
<comment type="similarity">
    <text evidence="8 10">Belongs to the Psb28 family.</text>
</comment>
<dbReference type="GO" id="GO:0009535">
    <property type="term" value="C:chloroplast thylakoid membrane"/>
    <property type="evidence" value="ECO:0007669"/>
    <property type="project" value="UniProtKB-SubCell"/>
</dbReference>
<evidence type="ECO:0000256" key="3">
    <source>
        <dbReference type="ARBA" id="ARBA00022531"/>
    </source>
</evidence>
<evidence type="ECO:0000256" key="9">
    <source>
        <dbReference type="ARBA" id="ARBA00062039"/>
    </source>
</evidence>
<dbReference type="Gene3D" id="2.40.30.220">
    <property type="entry name" value="Photosystem II Psb28"/>
    <property type="match status" value="1"/>
</dbReference>
<evidence type="ECO:0000256" key="6">
    <source>
        <dbReference type="ARBA" id="ARBA00023136"/>
    </source>
</evidence>
<evidence type="ECO:0000313" key="11">
    <source>
        <dbReference type="EMBL" id="KAJ0961549.1"/>
    </source>
</evidence>
<evidence type="ECO:0000256" key="5">
    <source>
        <dbReference type="ARBA" id="ARBA00023078"/>
    </source>
</evidence>
<evidence type="ECO:0000256" key="4">
    <source>
        <dbReference type="ARBA" id="ARBA00022640"/>
    </source>
</evidence>
<keyword evidence="3 10" id="KW-0602">Photosynthesis</keyword>
<evidence type="ECO:0000256" key="2">
    <source>
        <dbReference type="ARBA" id="ARBA00022528"/>
    </source>
</evidence>
<keyword evidence="6" id="KW-0472">Membrane</keyword>
<dbReference type="OrthoDB" id="1938621at2759"/>
<evidence type="ECO:0000313" key="12">
    <source>
        <dbReference type="Proteomes" id="UP001085076"/>
    </source>
</evidence>
<evidence type="ECO:0000256" key="8">
    <source>
        <dbReference type="ARBA" id="ARBA00060947"/>
    </source>
</evidence>
<dbReference type="AlphaFoldDB" id="A0A9D5H348"/>
<keyword evidence="12" id="KW-1185">Reference proteome</keyword>
<evidence type="ECO:0000256" key="1">
    <source>
        <dbReference type="ARBA" id="ARBA00004185"/>
    </source>
</evidence>
<dbReference type="FunFam" id="2.40.30.220:FF:000001">
    <property type="entry name" value="Photosystem II reaction center Psb28 protein"/>
    <property type="match status" value="1"/>
</dbReference>